<evidence type="ECO:0000256" key="1">
    <source>
        <dbReference type="SAM" id="MobiDB-lite"/>
    </source>
</evidence>
<dbReference type="AlphaFoldDB" id="A0A8S8ZXU0"/>
<comment type="caution">
    <text evidence="2">The sequence shown here is derived from an EMBL/GenBank/DDBJ whole genome shotgun (WGS) entry which is preliminary data.</text>
</comment>
<protein>
    <submittedName>
        <fullName evidence="2">Uncharacterized protein</fullName>
    </submittedName>
</protein>
<reference evidence="2 3" key="1">
    <citation type="submission" date="2017-07" db="EMBL/GenBank/DDBJ databases">
        <title>Genome sequence of the Sordaria macrospora wild type strain R19027.</title>
        <authorList>
            <person name="Nowrousian M."/>
            <person name="Teichert I."/>
            <person name="Kueck U."/>
        </authorList>
    </citation>
    <scope>NUCLEOTIDE SEQUENCE [LARGE SCALE GENOMIC DNA]</scope>
    <source>
        <strain evidence="2 3">R19027</strain>
        <tissue evidence="2">Mycelium</tissue>
    </source>
</reference>
<gene>
    <name evidence="2" type="ORF">SMACR_03251</name>
</gene>
<organism evidence="2 3">
    <name type="scientific">Sordaria macrospora</name>
    <dbReference type="NCBI Taxonomy" id="5147"/>
    <lineage>
        <taxon>Eukaryota</taxon>
        <taxon>Fungi</taxon>
        <taxon>Dikarya</taxon>
        <taxon>Ascomycota</taxon>
        <taxon>Pezizomycotina</taxon>
        <taxon>Sordariomycetes</taxon>
        <taxon>Sordariomycetidae</taxon>
        <taxon>Sordariales</taxon>
        <taxon>Sordariaceae</taxon>
        <taxon>Sordaria</taxon>
    </lineage>
</organism>
<feature type="compositionally biased region" description="Basic and acidic residues" evidence="1">
    <location>
        <begin position="122"/>
        <end position="133"/>
    </location>
</feature>
<proteinExistence type="predicted"/>
<feature type="region of interest" description="Disordered" evidence="1">
    <location>
        <begin position="65"/>
        <end position="139"/>
    </location>
</feature>
<evidence type="ECO:0000313" key="2">
    <source>
        <dbReference type="EMBL" id="KAA8635687.1"/>
    </source>
</evidence>
<dbReference type="VEuPathDB" id="FungiDB:SMAC_03251"/>
<name>A0A8S8ZXU0_SORMA</name>
<evidence type="ECO:0000313" key="3">
    <source>
        <dbReference type="Proteomes" id="UP000433876"/>
    </source>
</evidence>
<sequence length="139" mass="15629">MTAKSESSRTWCPQVREKTLLEALKRAQAALEKSRVTLEEARIACDKDRVAVEEALDTLKKACSSKTSVQTGKANKIPNENEKQEDVRKQRASKTEIPMRKTVKKEIAKKGVPTRAISKKVNRGEEGRQEARRRLSLPG</sequence>
<dbReference type="Proteomes" id="UP000433876">
    <property type="component" value="Unassembled WGS sequence"/>
</dbReference>
<feature type="compositionally biased region" description="Basic and acidic residues" evidence="1">
    <location>
        <begin position="79"/>
        <end position="109"/>
    </location>
</feature>
<accession>A0A8S8ZXU0</accession>
<dbReference type="EMBL" id="NMPR01000010">
    <property type="protein sequence ID" value="KAA8635687.1"/>
    <property type="molecule type" value="Genomic_DNA"/>
</dbReference>